<feature type="transmembrane region" description="Helical" evidence="1">
    <location>
        <begin position="222"/>
        <end position="244"/>
    </location>
</feature>
<evidence type="ECO:0000256" key="1">
    <source>
        <dbReference type="SAM" id="Phobius"/>
    </source>
</evidence>
<accession>A0A7J5B771</accession>
<dbReference type="NCBIfam" id="NF038403">
    <property type="entry name" value="perm_prefix_1"/>
    <property type="match status" value="1"/>
</dbReference>
<protein>
    <submittedName>
        <fullName evidence="2">DUF4293 domain-containing protein</fullName>
    </submittedName>
</protein>
<evidence type="ECO:0000313" key="3">
    <source>
        <dbReference type="Proteomes" id="UP000433493"/>
    </source>
</evidence>
<comment type="caution">
    <text evidence="2">The sequence shown here is derived from an EMBL/GenBank/DDBJ whole genome shotgun (WGS) entry which is preliminary data.</text>
</comment>
<gene>
    <name evidence="2" type="ORF">F8O05_14510</name>
</gene>
<keyword evidence="1" id="KW-0472">Membrane</keyword>
<dbReference type="AlphaFoldDB" id="A0A7J5B771"/>
<dbReference type="RefSeq" id="WP_158053469.1">
    <property type="nucleotide sequence ID" value="NZ_WBKB01000014.1"/>
</dbReference>
<evidence type="ECO:0000313" key="2">
    <source>
        <dbReference type="EMBL" id="KAB1640574.1"/>
    </source>
</evidence>
<sequence>MTSTLTDRYISAVVRSLPTDTQTDVQAELAASIADDIDARREQGQSQDEAEREVLTALGDPDALAAGYVDRPLHLIGPKYYLTWWRLLKLLWMIVPITALAGVAIGMALADQPVGEIIGSAISAGIGAFVHVGFWTTLVFFILERSGADTGVKWSVDALPEPQETGAGRGDLIASLVFLGVAAGALLWDRFVGFVFAANGSVDISEGFGIQTDAIPVLNPELWPWVLGIALILIAIEAALAIMVYANRGWRRSFAVLNTVLAIVFAGGALYLLVTGQLINDTFFEFILRSTDTADDVGRILAILLGVTIAGIAIWDIVDGWRKALRRQ</sequence>
<organism evidence="2 3">
    <name type="scientific">Gulosibacter chungangensis</name>
    <dbReference type="NCBI Taxonomy" id="979746"/>
    <lineage>
        <taxon>Bacteria</taxon>
        <taxon>Bacillati</taxon>
        <taxon>Actinomycetota</taxon>
        <taxon>Actinomycetes</taxon>
        <taxon>Micrococcales</taxon>
        <taxon>Microbacteriaceae</taxon>
        <taxon>Gulosibacter</taxon>
    </lineage>
</organism>
<feature type="transmembrane region" description="Helical" evidence="1">
    <location>
        <begin position="172"/>
        <end position="188"/>
    </location>
</feature>
<keyword evidence="3" id="KW-1185">Reference proteome</keyword>
<keyword evidence="1" id="KW-1133">Transmembrane helix</keyword>
<dbReference type="EMBL" id="WBKB01000014">
    <property type="protein sequence ID" value="KAB1640574.1"/>
    <property type="molecule type" value="Genomic_DNA"/>
</dbReference>
<feature type="transmembrane region" description="Helical" evidence="1">
    <location>
        <begin position="299"/>
        <end position="318"/>
    </location>
</feature>
<keyword evidence="1" id="KW-0812">Transmembrane</keyword>
<proteinExistence type="predicted"/>
<reference evidence="2 3" key="1">
    <citation type="submission" date="2019-09" db="EMBL/GenBank/DDBJ databases">
        <title>Phylogeny of genus Pseudoclavibacter and closely related genus.</title>
        <authorList>
            <person name="Li Y."/>
        </authorList>
    </citation>
    <scope>NUCLEOTIDE SEQUENCE [LARGE SCALE GENOMIC DNA]</scope>
    <source>
        <strain evidence="2 3">KCTC 13959</strain>
    </source>
</reference>
<dbReference type="Pfam" id="PF22564">
    <property type="entry name" value="HAAS"/>
    <property type="match status" value="1"/>
</dbReference>
<dbReference type="OrthoDB" id="3171769at2"/>
<name>A0A7J5B771_9MICO</name>
<feature type="transmembrane region" description="Helical" evidence="1">
    <location>
        <begin position="256"/>
        <end position="279"/>
    </location>
</feature>
<feature type="transmembrane region" description="Helical" evidence="1">
    <location>
        <begin position="122"/>
        <end position="143"/>
    </location>
</feature>
<dbReference type="InterPro" id="IPR047928">
    <property type="entry name" value="Perm_prefix_1"/>
</dbReference>
<dbReference type="Proteomes" id="UP000433493">
    <property type="component" value="Unassembled WGS sequence"/>
</dbReference>
<feature type="transmembrane region" description="Helical" evidence="1">
    <location>
        <begin position="90"/>
        <end position="110"/>
    </location>
</feature>